<reference evidence="13 14" key="1">
    <citation type="submission" date="2018-05" db="EMBL/GenBank/DDBJ databases">
        <title>Genomic Encyclopedia of Type Strains, Phase IV (KMG-IV): sequencing the most valuable type-strain genomes for metagenomic binning, comparative biology and taxonomic classification.</title>
        <authorList>
            <person name="Goeker M."/>
        </authorList>
    </citation>
    <scope>NUCLEOTIDE SEQUENCE [LARGE SCALE GENOMIC DNA]</scope>
    <source>
        <strain evidence="13 14">DSM 28579</strain>
    </source>
</reference>
<dbReference type="InterPro" id="IPR001807">
    <property type="entry name" value="ClC"/>
</dbReference>
<feature type="transmembrane region" description="Helical" evidence="11">
    <location>
        <begin position="352"/>
        <end position="372"/>
    </location>
</feature>
<proteinExistence type="predicted"/>
<evidence type="ECO:0000256" key="11">
    <source>
        <dbReference type="SAM" id="Phobius"/>
    </source>
</evidence>
<name>A0A7L4UN57_BALHA</name>
<feature type="transmembrane region" description="Helical" evidence="11">
    <location>
        <begin position="237"/>
        <end position="253"/>
    </location>
</feature>
<feature type="transmembrane region" description="Helical" evidence="11">
    <location>
        <begin position="416"/>
        <end position="437"/>
    </location>
</feature>
<feature type="transmembrane region" description="Helical" evidence="11">
    <location>
        <begin position="322"/>
        <end position="346"/>
    </location>
</feature>
<keyword evidence="14" id="KW-1185">Reference proteome</keyword>
<dbReference type="GO" id="GO:0034707">
    <property type="term" value="C:chloride channel complex"/>
    <property type="evidence" value="ECO:0007669"/>
    <property type="project" value="UniProtKB-KW"/>
</dbReference>
<evidence type="ECO:0000256" key="10">
    <source>
        <dbReference type="PROSITE-ProRule" id="PRU00703"/>
    </source>
</evidence>
<sequence>MLRFFRRIIDQIIHLRQKHLTEHQYVLILSIVVGFTSGMVAVILKNLTFFIQTRLREGIIQNYYIGFYFIFPLIGCFIVYLILKYIIKKKVSHGIPSTLYAISQKKGIMDKFQMYGSMLTAPITVGFGGSVGLEGPTCATGAAVGSNLARLFHTKQSTRILLIGCAAAGTMSSIFKAPIAGILFAIEVFSLDLTFVSMIPLILASVSAIITSYFFFGSERIMPYYIGQEFLVSEIPFYIALGIIAGLCSIYFAKAYDTLHKMFRRINTQIERLIIGGLALGALVYIMPPLYGEGFQTINDLIKGETATALMSPFFDADIENIWLVIAILSGLVFFKVIATSITFGAGGVGGIFAPTLFMGSIMGNILAKIINNFPFLKMHVSESCFTLVGMSGLLAGVLHAPLTAIFLIAELTGGYNLFIPLMITAAISFSFTKYFLKYSVYTVELGLQGKLITHNKDKVVLMFMQMDKVLETNFITVNYDGTLRDVINAIEHSSRNLFPVVDEEEQFKGVVYIDDIREIMFDSSLYDSTTIQSITTMPDELIFIEDTMQTVMDKFQRSNAWNLPVVDRGKYNGFVSKSKMFSVYRELLMDISNG</sequence>
<comment type="subcellular location">
    <subcellularLocation>
        <location evidence="1">Membrane</location>
        <topology evidence="1">Multi-pass membrane protein</topology>
    </subcellularLocation>
</comment>
<feature type="transmembrane region" description="Helical" evidence="11">
    <location>
        <begin position="160"/>
        <end position="186"/>
    </location>
</feature>
<dbReference type="PANTHER" id="PTHR43427">
    <property type="entry name" value="CHLORIDE CHANNEL PROTEIN CLC-E"/>
    <property type="match status" value="1"/>
</dbReference>
<dbReference type="InterPro" id="IPR046342">
    <property type="entry name" value="CBS_dom_sf"/>
</dbReference>
<keyword evidence="2" id="KW-0813">Transport</keyword>
<keyword evidence="6 11" id="KW-0472">Membrane</keyword>
<evidence type="ECO:0000256" key="5">
    <source>
        <dbReference type="ARBA" id="ARBA00023065"/>
    </source>
</evidence>
<evidence type="ECO:0000259" key="12">
    <source>
        <dbReference type="PROSITE" id="PS51371"/>
    </source>
</evidence>
<keyword evidence="9" id="KW-0407">Ion channel</keyword>
<feature type="transmembrane region" description="Helical" evidence="11">
    <location>
        <begin position="273"/>
        <end position="291"/>
    </location>
</feature>
<evidence type="ECO:0000256" key="4">
    <source>
        <dbReference type="ARBA" id="ARBA00022989"/>
    </source>
</evidence>
<dbReference type="PRINTS" id="PR00762">
    <property type="entry name" value="CLCHANNEL"/>
</dbReference>
<dbReference type="SUPFAM" id="SSF81340">
    <property type="entry name" value="Clc chloride channel"/>
    <property type="match status" value="1"/>
</dbReference>
<feature type="transmembrane region" description="Helical" evidence="11">
    <location>
        <begin position="64"/>
        <end position="83"/>
    </location>
</feature>
<dbReference type="Gene3D" id="1.10.3080.10">
    <property type="entry name" value="Clc chloride channel"/>
    <property type="match status" value="1"/>
</dbReference>
<feature type="transmembrane region" description="Helical" evidence="11">
    <location>
        <begin position="384"/>
        <end position="410"/>
    </location>
</feature>
<organism evidence="13 14">
    <name type="scientific">Balneicella halophila</name>
    <dbReference type="NCBI Taxonomy" id="1537566"/>
    <lineage>
        <taxon>Bacteria</taxon>
        <taxon>Pseudomonadati</taxon>
        <taxon>Bacteroidota</taxon>
        <taxon>Bacteroidia</taxon>
        <taxon>Bacteroidales</taxon>
        <taxon>Balneicellaceae</taxon>
        <taxon>Balneicella</taxon>
    </lineage>
</organism>
<dbReference type="RefSeq" id="WP_116497002.1">
    <property type="nucleotide sequence ID" value="NZ_QENZ01000006.1"/>
</dbReference>
<keyword evidence="5" id="KW-0406">Ion transport</keyword>
<dbReference type="EMBL" id="QENZ01000006">
    <property type="protein sequence ID" value="PVX49378.1"/>
    <property type="molecule type" value="Genomic_DNA"/>
</dbReference>
<accession>A0A7L4UN57</accession>
<dbReference type="Pfam" id="PF00571">
    <property type="entry name" value="CBS"/>
    <property type="match status" value="1"/>
</dbReference>
<evidence type="ECO:0000256" key="8">
    <source>
        <dbReference type="ARBA" id="ARBA00023214"/>
    </source>
</evidence>
<keyword evidence="7" id="KW-0869">Chloride channel</keyword>
<dbReference type="InterPro" id="IPR050368">
    <property type="entry name" value="ClC-type_chloride_channel"/>
</dbReference>
<evidence type="ECO:0000256" key="7">
    <source>
        <dbReference type="ARBA" id="ARBA00023173"/>
    </source>
</evidence>
<feature type="transmembrane region" description="Helical" evidence="11">
    <location>
        <begin position="198"/>
        <end position="216"/>
    </location>
</feature>
<evidence type="ECO:0000313" key="14">
    <source>
        <dbReference type="Proteomes" id="UP000251835"/>
    </source>
</evidence>
<dbReference type="SUPFAM" id="SSF54631">
    <property type="entry name" value="CBS-domain pair"/>
    <property type="match status" value="1"/>
</dbReference>
<evidence type="ECO:0000256" key="9">
    <source>
        <dbReference type="ARBA" id="ARBA00023303"/>
    </source>
</evidence>
<dbReference type="InterPro" id="IPR014743">
    <property type="entry name" value="Cl-channel_core"/>
</dbReference>
<gene>
    <name evidence="13" type="ORF">C7377_1794</name>
</gene>
<evidence type="ECO:0000256" key="3">
    <source>
        <dbReference type="ARBA" id="ARBA00022692"/>
    </source>
</evidence>
<protein>
    <submittedName>
        <fullName evidence="13">CIC family chloride channel protein</fullName>
    </submittedName>
</protein>
<keyword evidence="3 11" id="KW-0812">Transmembrane</keyword>
<dbReference type="Gene3D" id="3.10.580.10">
    <property type="entry name" value="CBS-domain"/>
    <property type="match status" value="1"/>
</dbReference>
<keyword evidence="10" id="KW-0129">CBS domain</keyword>
<keyword evidence="4 11" id="KW-1133">Transmembrane helix</keyword>
<dbReference type="PROSITE" id="PS51371">
    <property type="entry name" value="CBS"/>
    <property type="match status" value="1"/>
</dbReference>
<dbReference type="InterPro" id="IPR000644">
    <property type="entry name" value="CBS_dom"/>
</dbReference>
<evidence type="ECO:0000256" key="1">
    <source>
        <dbReference type="ARBA" id="ARBA00004141"/>
    </source>
</evidence>
<dbReference type="PANTHER" id="PTHR43427:SF6">
    <property type="entry name" value="CHLORIDE CHANNEL PROTEIN CLC-E"/>
    <property type="match status" value="1"/>
</dbReference>
<evidence type="ECO:0000256" key="6">
    <source>
        <dbReference type="ARBA" id="ARBA00023136"/>
    </source>
</evidence>
<comment type="caution">
    <text evidence="13">The sequence shown here is derived from an EMBL/GenBank/DDBJ whole genome shotgun (WGS) entry which is preliminary data.</text>
</comment>
<evidence type="ECO:0000256" key="2">
    <source>
        <dbReference type="ARBA" id="ARBA00022448"/>
    </source>
</evidence>
<feature type="domain" description="CBS" evidence="12">
    <location>
        <begin position="467"/>
        <end position="529"/>
    </location>
</feature>
<dbReference type="AlphaFoldDB" id="A0A7L4UN57"/>
<dbReference type="Pfam" id="PF00654">
    <property type="entry name" value="Voltage_CLC"/>
    <property type="match status" value="1"/>
</dbReference>
<keyword evidence="8" id="KW-0868">Chloride</keyword>
<feature type="transmembrane region" description="Helical" evidence="11">
    <location>
        <begin position="25"/>
        <end position="44"/>
    </location>
</feature>
<dbReference type="Proteomes" id="UP000251835">
    <property type="component" value="Unassembled WGS sequence"/>
</dbReference>
<dbReference type="OrthoDB" id="9812438at2"/>
<dbReference type="CDD" id="cd00400">
    <property type="entry name" value="Voltage_gated_ClC"/>
    <property type="match status" value="1"/>
</dbReference>
<evidence type="ECO:0000313" key="13">
    <source>
        <dbReference type="EMBL" id="PVX49378.1"/>
    </source>
</evidence>
<dbReference type="GO" id="GO:0005254">
    <property type="term" value="F:chloride channel activity"/>
    <property type="evidence" value="ECO:0007669"/>
    <property type="project" value="UniProtKB-KW"/>
</dbReference>